<dbReference type="RefSeq" id="XP_020305133.1">
    <property type="nucleotide sequence ID" value="XM_020451114.1"/>
</dbReference>
<dbReference type="KEGG" id="loa:LOAG_18454"/>
<evidence type="ECO:0000313" key="1">
    <source>
        <dbReference type="EMBL" id="EJD74198.1"/>
    </source>
</evidence>
<name>A0A1S0UFR0_LOALO</name>
<reference evidence="1" key="1">
    <citation type="submission" date="2012-04" db="EMBL/GenBank/DDBJ databases">
        <title>The Genome Sequence of Loa loa.</title>
        <authorList>
            <consortium name="The Broad Institute Genome Sequencing Platform"/>
            <consortium name="Broad Institute Genome Sequencing Center for Infectious Disease"/>
            <person name="Nutman T.B."/>
            <person name="Fink D.L."/>
            <person name="Russ C."/>
            <person name="Young S."/>
            <person name="Zeng Q."/>
            <person name="Gargeya S."/>
            <person name="Alvarado L."/>
            <person name="Berlin A."/>
            <person name="Chapman S.B."/>
            <person name="Chen Z."/>
            <person name="Freedman E."/>
            <person name="Gellesch M."/>
            <person name="Goldberg J."/>
            <person name="Griggs A."/>
            <person name="Gujja S."/>
            <person name="Heilman E.R."/>
            <person name="Heiman D."/>
            <person name="Howarth C."/>
            <person name="Mehta T."/>
            <person name="Neiman D."/>
            <person name="Pearson M."/>
            <person name="Roberts A."/>
            <person name="Saif S."/>
            <person name="Shea T."/>
            <person name="Shenoy N."/>
            <person name="Sisk P."/>
            <person name="Stolte C."/>
            <person name="Sykes S."/>
            <person name="White J."/>
            <person name="Yandava C."/>
            <person name="Haas B."/>
            <person name="Henn M.R."/>
            <person name="Nusbaum C."/>
            <person name="Birren B."/>
        </authorList>
    </citation>
    <scope>NUCLEOTIDE SEQUENCE [LARGE SCALE GENOMIC DNA]</scope>
</reference>
<dbReference type="AlphaFoldDB" id="A0A1S0UFR0"/>
<gene>
    <name evidence="1" type="ORF">LOAG_18454</name>
</gene>
<dbReference type="GeneID" id="31251936"/>
<proteinExistence type="predicted"/>
<organism evidence="1">
    <name type="scientific">Loa loa</name>
    <name type="common">Eye worm</name>
    <name type="synonym">Filaria loa</name>
    <dbReference type="NCBI Taxonomy" id="7209"/>
    <lineage>
        <taxon>Eukaryota</taxon>
        <taxon>Metazoa</taxon>
        <taxon>Ecdysozoa</taxon>
        <taxon>Nematoda</taxon>
        <taxon>Chromadorea</taxon>
        <taxon>Rhabditida</taxon>
        <taxon>Spirurina</taxon>
        <taxon>Spiruromorpha</taxon>
        <taxon>Filarioidea</taxon>
        <taxon>Onchocercidae</taxon>
        <taxon>Loa</taxon>
    </lineage>
</organism>
<dbReference type="CTD" id="31251936"/>
<accession>A0A1S0UFR0</accession>
<sequence>MSKYLKGGQCPLTRTHTSTQTHTDKYMHAYTHTYGHTRLPEKKKFERMSQPETITRTKQSYFPVLFPVNFLSPLPVPL</sequence>
<dbReference type="EMBL" id="JH712383">
    <property type="protein sequence ID" value="EJD74198.1"/>
    <property type="molecule type" value="Genomic_DNA"/>
</dbReference>
<dbReference type="InParanoid" id="A0A1S0UFR0"/>
<protein>
    <submittedName>
        <fullName evidence="1">Uncharacterized protein</fullName>
    </submittedName>
</protein>